<dbReference type="InterPro" id="IPR017871">
    <property type="entry name" value="ABC_transporter-like_CS"/>
</dbReference>
<evidence type="ECO:0000259" key="5">
    <source>
        <dbReference type="PROSITE" id="PS50893"/>
    </source>
</evidence>
<proteinExistence type="inferred from homology"/>
<dbReference type="Pfam" id="PF00005">
    <property type="entry name" value="ABC_tran"/>
    <property type="match status" value="1"/>
</dbReference>
<dbReference type="PANTHER" id="PTHR42788:SF13">
    <property type="entry name" value="ALIPHATIC SULFONATES IMPORT ATP-BINDING PROTEIN SSUB"/>
    <property type="match status" value="1"/>
</dbReference>
<comment type="caution">
    <text evidence="6">The sequence shown here is derived from an EMBL/GenBank/DDBJ whole genome shotgun (WGS) entry which is preliminary data.</text>
</comment>
<dbReference type="InterPro" id="IPR003439">
    <property type="entry name" value="ABC_transporter-like_ATP-bd"/>
</dbReference>
<dbReference type="Proteomes" id="UP001055156">
    <property type="component" value="Unassembled WGS sequence"/>
</dbReference>
<evidence type="ECO:0000256" key="4">
    <source>
        <dbReference type="ARBA" id="ARBA00022840"/>
    </source>
</evidence>
<dbReference type="CDD" id="cd03293">
    <property type="entry name" value="ABC_NrtD_SsuB_transporters"/>
    <property type="match status" value="1"/>
</dbReference>
<dbReference type="InterPro" id="IPR050166">
    <property type="entry name" value="ABC_transporter_ATP-bind"/>
</dbReference>
<sequence length="261" mass="28776">MSAPGPAIRFRDVGQRFPGAKGEAVTALDGLSFEIGRHEFVAVLGPSGCGKSTLLRLIAGLIRPTSGSVAIFDTPVTEPRDDIGIVFQKPTLLPWFDVLGNVTFPMRHKYGRVTETERVRARELLDLVGLADFAARRPDELSGGMQQRVAIARALLLDPDILLMDEPFSALDALTRDEMSFELLRIWAERPKTVLFITHSIPEALLLADRVIVMTGRPGRVRETLSVPLPRPRSMATLSQPAFHELANHIRGRLFSRPLAA</sequence>
<evidence type="ECO:0000313" key="6">
    <source>
        <dbReference type="EMBL" id="GJE29457.1"/>
    </source>
</evidence>
<dbReference type="Gene3D" id="3.40.50.300">
    <property type="entry name" value="P-loop containing nucleotide triphosphate hydrolases"/>
    <property type="match status" value="1"/>
</dbReference>
<comment type="similarity">
    <text evidence="1">Belongs to the ABC transporter superfamily.</text>
</comment>
<dbReference type="InterPro" id="IPR003593">
    <property type="entry name" value="AAA+_ATPase"/>
</dbReference>
<keyword evidence="3" id="KW-0547">Nucleotide-binding</keyword>
<keyword evidence="4 6" id="KW-0067">ATP-binding</keyword>
<evidence type="ECO:0000256" key="1">
    <source>
        <dbReference type="ARBA" id="ARBA00005417"/>
    </source>
</evidence>
<gene>
    <name evidence="6" type="primary">cmpD_3</name>
    <name evidence="6" type="ORF">LKMONMHP_4338</name>
</gene>
<dbReference type="SMART" id="SM00382">
    <property type="entry name" value="AAA"/>
    <property type="match status" value="1"/>
</dbReference>
<dbReference type="PROSITE" id="PS50893">
    <property type="entry name" value="ABC_TRANSPORTER_2"/>
    <property type="match status" value="1"/>
</dbReference>
<evidence type="ECO:0000313" key="7">
    <source>
        <dbReference type="Proteomes" id="UP001055156"/>
    </source>
</evidence>
<keyword evidence="2" id="KW-0813">Transport</keyword>
<dbReference type="EMBL" id="BPQV01000016">
    <property type="protein sequence ID" value="GJE29457.1"/>
    <property type="molecule type" value="Genomic_DNA"/>
</dbReference>
<keyword evidence="7" id="KW-1185">Reference proteome</keyword>
<name>A0ABQ4TCQ1_METOR</name>
<organism evidence="6 7">
    <name type="scientific">Methylobacterium organophilum</name>
    <dbReference type="NCBI Taxonomy" id="410"/>
    <lineage>
        <taxon>Bacteria</taxon>
        <taxon>Pseudomonadati</taxon>
        <taxon>Pseudomonadota</taxon>
        <taxon>Alphaproteobacteria</taxon>
        <taxon>Hyphomicrobiales</taxon>
        <taxon>Methylobacteriaceae</taxon>
        <taxon>Methylobacterium</taxon>
    </lineage>
</organism>
<reference evidence="6" key="1">
    <citation type="journal article" date="2021" name="Front. Microbiol.">
        <title>Comprehensive Comparative Genomics and Phenotyping of Methylobacterium Species.</title>
        <authorList>
            <person name="Alessa O."/>
            <person name="Ogura Y."/>
            <person name="Fujitani Y."/>
            <person name="Takami H."/>
            <person name="Hayashi T."/>
            <person name="Sahin N."/>
            <person name="Tani A."/>
        </authorList>
    </citation>
    <scope>NUCLEOTIDE SEQUENCE</scope>
    <source>
        <strain evidence="6">NBRC 15689</strain>
    </source>
</reference>
<dbReference type="PROSITE" id="PS00211">
    <property type="entry name" value="ABC_TRANSPORTER_1"/>
    <property type="match status" value="1"/>
</dbReference>
<reference evidence="6" key="2">
    <citation type="submission" date="2021-08" db="EMBL/GenBank/DDBJ databases">
        <authorList>
            <person name="Tani A."/>
            <person name="Ola A."/>
            <person name="Ogura Y."/>
            <person name="Katsura K."/>
            <person name="Hayashi T."/>
        </authorList>
    </citation>
    <scope>NUCLEOTIDE SEQUENCE</scope>
    <source>
        <strain evidence="6">NBRC 15689</strain>
    </source>
</reference>
<evidence type="ECO:0000256" key="2">
    <source>
        <dbReference type="ARBA" id="ARBA00022448"/>
    </source>
</evidence>
<dbReference type="SUPFAM" id="SSF52540">
    <property type="entry name" value="P-loop containing nucleoside triphosphate hydrolases"/>
    <property type="match status" value="1"/>
</dbReference>
<dbReference type="RefSeq" id="WP_238314024.1">
    <property type="nucleotide sequence ID" value="NZ_BPQV01000016.1"/>
</dbReference>
<dbReference type="GO" id="GO:0005524">
    <property type="term" value="F:ATP binding"/>
    <property type="evidence" value="ECO:0007669"/>
    <property type="project" value="UniProtKB-KW"/>
</dbReference>
<protein>
    <submittedName>
        <fullName evidence="6">Bicarbonate transport ATP-binding protein CmpD</fullName>
    </submittedName>
</protein>
<accession>A0ABQ4TCQ1</accession>
<feature type="domain" description="ABC transporter" evidence="5">
    <location>
        <begin position="8"/>
        <end position="241"/>
    </location>
</feature>
<dbReference type="InterPro" id="IPR027417">
    <property type="entry name" value="P-loop_NTPase"/>
</dbReference>
<dbReference type="PANTHER" id="PTHR42788">
    <property type="entry name" value="TAURINE IMPORT ATP-BINDING PROTEIN-RELATED"/>
    <property type="match status" value="1"/>
</dbReference>
<evidence type="ECO:0000256" key="3">
    <source>
        <dbReference type="ARBA" id="ARBA00022741"/>
    </source>
</evidence>